<dbReference type="Pfam" id="PF13365">
    <property type="entry name" value="Trypsin_2"/>
    <property type="match status" value="1"/>
</dbReference>
<keyword evidence="1" id="KW-0378">Hydrolase</keyword>
<comment type="caution">
    <text evidence="1">The sequence shown here is derived from an EMBL/GenBank/DDBJ whole genome shotgun (WGS) entry which is preliminary data.</text>
</comment>
<keyword evidence="2" id="KW-1185">Reference proteome</keyword>
<organism evidence="1 2">
    <name type="scientific">Thiohalorhabdus methylotrophus</name>
    <dbReference type="NCBI Taxonomy" id="3242694"/>
    <lineage>
        <taxon>Bacteria</taxon>
        <taxon>Pseudomonadati</taxon>
        <taxon>Pseudomonadota</taxon>
        <taxon>Gammaproteobacteria</taxon>
        <taxon>Thiohalorhabdales</taxon>
        <taxon>Thiohalorhabdaceae</taxon>
        <taxon>Thiohalorhabdus</taxon>
    </lineage>
</organism>
<name>A0ABV4TUI3_9GAMM</name>
<dbReference type="Gene3D" id="2.40.10.10">
    <property type="entry name" value="Trypsin-like serine proteases"/>
    <property type="match status" value="2"/>
</dbReference>
<dbReference type="EMBL" id="JBGUAW010000005">
    <property type="protein sequence ID" value="MFA9460982.1"/>
    <property type="molecule type" value="Genomic_DNA"/>
</dbReference>
<dbReference type="Proteomes" id="UP001575181">
    <property type="component" value="Unassembled WGS sequence"/>
</dbReference>
<dbReference type="GO" id="GO:0008233">
    <property type="term" value="F:peptidase activity"/>
    <property type="evidence" value="ECO:0007669"/>
    <property type="project" value="UniProtKB-KW"/>
</dbReference>
<evidence type="ECO:0000313" key="1">
    <source>
        <dbReference type="EMBL" id="MFA9460982.1"/>
    </source>
</evidence>
<dbReference type="RefSeq" id="WP_373655762.1">
    <property type="nucleotide sequence ID" value="NZ_JBGUAW010000005.1"/>
</dbReference>
<proteinExistence type="predicted"/>
<gene>
    <name evidence="1" type="ORF">ACERLL_09105</name>
</gene>
<dbReference type="GO" id="GO:0006508">
    <property type="term" value="P:proteolysis"/>
    <property type="evidence" value="ECO:0007669"/>
    <property type="project" value="UniProtKB-KW"/>
</dbReference>
<reference evidence="1 2" key="1">
    <citation type="submission" date="2024-08" db="EMBL/GenBank/DDBJ databases">
        <title>Whole-genome sequencing of halo(alkali)philic microorganisms from hypersaline lakes.</title>
        <authorList>
            <person name="Sorokin D.Y."/>
            <person name="Merkel A.Y."/>
            <person name="Messina E."/>
            <person name="Yakimov M."/>
        </authorList>
    </citation>
    <scope>NUCLEOTIDE SEQUENCE [LARGE SCALE GENOMIC DNA]</scope>
    <source>
        <strain evidence="1 2">Cl-TMA</strain>
    </source>
</reference>
<dbReference type="SUPFAM" id="SSF50494">
    <property type="entry name" value="Trypsin-like serine proteases"/>
    <property type="match status" value="1"/>
</dbReference>
<protein>
    <submittedName>
        <fullName evidence="1">Serine protease</fullName>
    </submittedName>
</protein>
<dbReference type="PANTHER" id="PTHR43019:SF23">
    <property type="entry name" value="PROTEASE DO-LIKE 5, CHLOROPLASTIC"/>
    <property type="match status" value="1"/>
</dbReference>
<dbReference type="InterPro" id="IPR009003">
    <property type="entry name" value="Peptidase_S1_PA"/>
</dbReference>
<sequence length="263" mass="28600">MNTIRARRRSPAPWRVLLGVWLLVWGAAHAGLAQKIPRIKESIVGVGTLMPTRQPPGEFLGTGFVVGGGRLALTNAHVLPSSLDTDRKERLVLFVGEGQDGEVRRARKVALDARHDLALLRFEGPALPSLSLGDSDRVREGERYAFTGFPIGMVLGLHPVTHRGIVSAVTPIATPMGKARQLDPALVERLGDPYEVFQLDATAYPGNSGSPLYDPERGRVVGVVNMVFVKESKEAMLEKPSGITYAIPIKHALRLLRRKGALD</sequence>
<dbReference type="PANTHER" id="PTHR43019">
    <property type="entry name" value="SERINE ENDOPROTEASE DEGS"/>
    <property type="match status" value="1"/>
</dbReference>
<accession>A0ABV4TUI3</accession>
<evidence type="ECO:0000313" key="2">
    <source>
        <dbReference type="Proteomes" id="UP001575181"/>
    </source>
</evidence>
<dbReference type="InterPro" id="IPR043504">
    <property type="entry name" value="Peptidase_S1_PA_chymotrypsin"/>
</dbReference>
<keyword evidence="1" id="KW-0645">Protease</keyword>